<dbReference type="Proteomes" id="UP000616885">
    <property type="component" value="Unassembled WGS sequence"/>
</dbReference>
<name>A0A8H7N2A9_BIOOC</name>
<evidence type="ECO:0008006" key="3">
    <source>
        <dbReference type="Google" id="ProtNLM"/>
    </source>
</evidence>
<accession>A0A8H7N2A9</accession>
<evidence type="ECO:0000313" key="2">
    <source>
        <dbReference type="Proteomes" id="UP000616885"/>
    </source>
</evidence>
<reference evidence="1" key="1">
    <citation type="submission" date="2020-10" db="EMBL/GenBank/DDBJ databases">
        <title>High-Quality Genome Resource of Clonostachys rosea strain S41 by Oxford Nanopore Long-Read Sequencing.</title>
        <authorList>
            <person name="Wang H."/>
        </authorList>
    </citation>
    <scope>NUCLEOTIDE SEQUENCE</scope>
    <source>
        <strain evidence="1">S41</strain>
    </source>
</reference>
<dbReference type="AlphaFoldDB" id="A0A8H7N2A9"/>
<proteinExistence type="predicted"/>
<protein>
    <recommendedName>
        <fullName evidence="3">F-box domain-containing protein</fullName>
    </recommendedName>
</protein>
<organism evidence="1 2">
    <name type="scientific">Bionectria ochroleuca</name>
    <name type="common">Gliocladium roseum</name>
    <dbReference type="NCBI Taxonomy" id="29856"/>
    <lineage>
        <taxon>Eukaryota</taxon>
        <taxon>Fungi</taxon>
        <taxon>Dikarya</taxon>
        <taxon>Ascomycota</taxon>
        <taxon>Pezizomycotina</taxon>
        <taxon>Sordariomycetes</taxon>
        <taxon>Hypocreomycetidae</taxon>
        <taxon>Hypocreales</taxon>
        <taxon>Bionectriaceae</taxon>
        <taxon>Clonostachys</taxon>
    </lineage>
</organism>
<sequence>MARLLLSLPVEILHMIASELPNSAIKKLRRTCSFASMVFRLRLNRVFLSPHQRDIDVFCEVARSETLRHQVVELVWDQNRFCLGYMGREALFGPLQVEHDFATEVVRFQRNRIANTGCLTSDDPTTFGESNTPLSPIAKTNVEILLRREANEYSNNDTFALEYNINRFPSLRRITISHSTNGWLFEPFYETPMIRSFPPNFMYDVDRYDYPIEPLQQRDLGGRTNWSQYSKSTRGYRAIFRALAAAKELQLEEVVIDTPSGVECGLPFDFFALGITSDYLNFVELLRRPHLRRFDLAITASGDIPVYDNQAHPPIDLLRDALREATSLTHFSFKFDTSAPVTNWVPLKALLPVDRWTNLQHFELFYFTVKQNDVANLLGELPDSVRSIELGFLDFCAESESHAGLLDEILGRAFWNERDEMNRPRLCISLSVSPQASRSMVIGWTPKLRISYISKERTHSVVQGA</sequence>
<dbReference type="EMBL" id="JADCTT010000012">
    <property type="protein sequence ID" value="KAF9745888.1"/>
    <property type="molecule type" value="Genomic_DNA"/>
</dbReference>
<evidence type="ECO:0000313" key="1">
    <source>
        <dbReference type="EMBL" id="KAF9745888.1"/>
    </source>
</evidence>
<gene>
    <name evidence="1" type="ORF">IM811_004189</name>
</gene>
<comment type="caution">
    <text evidence="1">The sequence shown here is derived from an EMBL/GenBank/DDBJ whole genome shotgun (WGS) entry which is preliminary data.</text>
</comment>